<dbReference type="InterPro" id="IPR031811">
    <property type="entry name" value="ALGX/ALGJ_SGNH-like"/>
</dbReference>
<dbReference type="Pfam" id="PF16822">
    <property type="entry name" value="ALGX"/>
    <property type="match status" value="1"/>
</dbReference>
<accession>A0A5B2XF05</accession>
<evidence type="ECO:0000256" key="3">
    <source>
        <dbReference type="ARBA" id="ARBA00022679"/>
    </source>
</evidence>
<keyword evidence="11" id="KW-1185">Reference proteome</keyword>
<comment type="subcellular location">
    <subcellularLocation>
        <location evidence="1">Periplasm</location>
    </subcellularLocation>
</comment>
<dbReference type="GO" id="GO:0042597">
    <property type="term" value="C:periplasmic space"/>
    <property type="evidence" value="ECO:0007669"/>
    <property type="project" value="UniProtKB-SubCell"/>
</dbReference>
<comment type="caution">
    <text evidence="10">The sequence shown here is derived from an EMBL/GenBank/DDBJ whole genome shotgun (WGS) entry which is preliminary data.</text>
</comment>
<evidence type="ECO:0000256" key="7">
    <source>
        <dbReference type="SAM" id="MobiDB-lite"/>
    </source>
</evidence>
<feature type="domain" description="AlgX/AlgJ SGNH hydrolase-like" evidence="9">
    <location>
        <begin position="156"/>
        <end position="370"/>
    </location>
</feature>
<evidence type="ECO:0000313" key="10">
    <source>
        <dbReference type="EMBL" id="KAA2262347.1"/>
    </source>
</evidence>
<gene>
    <name evidence="10" type="ORF">F0L68_13845</name>
</gene>
<proteinExistence type="predicted"/>
<dbReference type="UniPathway" id="UPA00286"/>
<keyword evidence="8" id="KW-1133">Transmembrane helix</keyword>
<evidence type="ECO:0000313" key="11">
    <source>
        <dbReference type="Proteomes" id="UP000323454"/>
    </source>
</evidence>
<dbReference type="AlphaFoldDB" id="A0A5B2XF05"/>
<keyword evidence="8" id="KW-0812">Transmembrane</keyword>
<evidence type="ECO:0000256" key="4">
    <source>
        <dbReference type="ARBA" id="ARBA00022729"/>
    </source>
</evidence>
<evidence type="ECO:0000256" key="8">
    <source>
        <dbReference type="SAM" id="Phobius"/>
    </source>
</evidence>
<comment type="pathway">
    <text evidence="2">Glycan biosynthesis; alginate biosynthesis.</text>
</comment>
<dbReference type="Proteomes" id="UP000323454">
    <property type="component" value="Unassembled WGS sequence"/>
</dbReference>
<organism evidence="10 11">
    <name type="scientific">Solihabitans fulvus</name>
    <dbReference type="NCBI Taxonomy" id="1892852"/>
    <lineage>
        <taxon>Bacteria</taxon>
        <taxon>Bacillati</taxon>
        <taxon>Actinomycetota</taxon>
        <taxon>Actinomycetes</taxon>
        <taxon>Pseudonocardiales</taxon>
        <taxon>Pseudonocardiaceae</taxon>
        <taxon>Solihabitans</taxon>
    </lineage>
</organism>
<keyword evidence="4" id="KW-0732">Signal</keyword>
<evidence type="ECO:0000256" key="2">
    <source>
        <dbReference type="ARBA" id="ARBA00005182"/>
    </source>
</evidence>
<dbReference type="EMBL" id="VUOB01000022">
    <property type="protein sequence ID" value="KAA2262347.1"/>
    <property type="molecule type" value="Genomic_DNA"/>
</dbReference>
<evidence type="ECO:0000256" key="5">
    <source>
        <dbReference type="ARBA" id="ARBA00022764"/>
    </source>
</evidence>
<dbReference type="OrthoDB" id="3264206at2"/>
<keyword evidence="8" id="KW-0472">Membrane</keyword>
<keyword evidence="5" id="KW-0574">Periplasm</keyword>
<keyword evidence="6" id="KW-0016">Alginate biosynthesis</keyword>
<name>A0A5B2XF05_9PSEU</name>
<protein>
    <recommendedName>
        <fullName evidence="9">AlgX/AlgJ SGNH hydrolase-like domain-containing protein</fullName>
    </recommendedName>
</protein>
<dbReference type="GO" id="GO:0016740">
    <property type="term" value="F:transferase activity"/>
    <property type="evidence" value="ECO:0007669"/>
    <property type="project" value="UniProtKB-KW"/>
</dbReference>
<feature type="region of interest" description="Disordered" evidence="7">
    <location>
        <begin position="106"/>
        <end position="150"/>
    </location>
</feature>
<sequence>MTAPNQQPPSLPPLHESRLPNVHPLYRPRHGGHQWVALVCALVFFVPPVLALLLGARPVEFENRKLADFPSLGADFFPGLSRWATDHLPFRPDAVHAANGISRGVFGEPAPFNQGHNDQAGPLPAPSPETETRPAVPNGPDPNRPNLNDPNLYRKVLEGKDGWLYYGFDADAKCTPAKPLDETIQRIQRLRQVVEASGRKFVFLVAPDKSTMEPDKLPDSFAGKDCWDAASTTFWQRVPTETGAIDVRPRLIQTEQAVHHPVYHQLDTHWTDEGGIAMARVVAERLQPGITGTWRTEQGKEWASYADLPPLLGSSGANRGNYYSLEPDGHDNRTQELRSDYNKSIVHFGSAPTTGTIADRVGLLGDSFTQPAARYLAAAFNDIQLAHYGMLSTNPDDVLRMLDSQQTIVVEMVERTVTNGKAELLDPAIIDRIGQELAKHPVR</sequence>
<keyword evidence="3" id="KW-0808">Transferase</keyword>
<dbReference type="RefSeq" id="WP_149849930.1">
    <property type="nucleotide sequence ID" value="NZ_VUOB01000022.1"/>
</dbReference>
<evidence type="ECO:0000256" key="6">
    <source>
        <dbReference type="ARBA" id="ARBA00022841"/>
    </source>
</evidence>
<feature type="transmembrane region" description="Helical" evidence="8">
    <location>
        <begin position="35"/>
        <end position="56"/>
    </location>
</feature>
<reference evidence="10 11" key="2">
    <citation type="submission" date="2019-09" db="EMBL/GenBank/DDBJ databases">
        <authorList>
            <person name="Jin C."/>
        </authorList>
    </citation>
    <scope>NUCLEOTIDE SEQUENCE [LARGE SCALE GENOMIC DNA]</scope>
    <source>
        <strain evidence="10 11">AN110305</strain>
    </source>
</reference>
<evidence type="ECO:0000259" key="9">
    <source>
        <dbReference type="Pfam" id="PF16822"/>
    </source>
</evidence>
<reference evidence="10 11" key="1">
    <citation type="submission" date="2019-09" db="EMBL/GenBank/DDBJ databases">
        <title>Goodfellowia gen. nov., a new genus of the Pseudonocardineae related to Actinoalloteichus, containing Goodfellowia coeruleoviolacea gen. nov., comb. nov. gen. nov., comb. nov.</title>
        <authorList>
            <person name="Labeda D."/>
        </authorList>
    </citation>
    <scope>NUCLEOTIDE SEQUENCE [LARGE SCALE GENOMIC DNA]</scope>
    <source>
        <strain evidence="10 11">AN110305</strain>
    </source>
</reference>
<dbReference type="GO" id="GO:0042121">
    <property type="term" value="P:alginic acid biosynthetic process"/>
    <property type="evidence" value="ECO:0007669"/>
    <property type="project" value="UniProtKB-UniPathway"/>
</dbReference>
<evidence type="ECO:0000256" key="1">
    <source>
        <dbReference type="ARBA" id="ARBA00004418"/>
    </source>
</evidence>